<dbReference type="CDD" id="cd06225">
    <property type="entry name" value="HAMP"/>
    <property type="match status" value="1"/>
</dbReference>
<keyword evidence="5" id="KW-1133">Transmembrane helix</keyword>
<evidence type="ECO:0000259" key="6">
    <source>
        <dbReference type="PROSITE" id="PS50111"/>
    </source>
</evidence>
<evidence type="ECO:0000256" key="2">
    <source>
        <dbReference type="ARBA" id="ARBA00023224"/>
    </source>
</evidence>
<dbReference type="GO" id="GO:0016020">
    <property type="term" value="C:membrane"/>
    <property type="evidence" value="ECO:0007669"/>
    <property type="project" value="UniProtKB-SubCell"/>
</dbReference>
<dbReference type="PANTHER" id="PTHR32089">
    <property type="entry name" value="METHYL-ACCEPTING CHEMOTAXIS PROTEIN MCPB"/>
    <property type="match status" value="1"/>
</dbReference>
<feature type="domain" description="HAMP" evidence="7">
    <location>
        <begin position="337"/>
        <end position="389"/>
    </location>
</feature>
<evidence type="ECO:0000313" key="8">
    <source>
        <dbReference type="EMBL" id="XBM01907.1"/>
    </source>
</evidence>
<dbReference type="PROSITE" id="PS50111">
    <property type="entry name" value="CHEMOTAXIS_TRANSDUC_2"/>
    <property type="match status" value="1"/>
</dbReference>
<accession>A0AAU7FBI3</accession>
<gene>
    <name evidence="8" type="ORF">ABHF33_06480</name>
</gene>
<evidence type="ECO:0000259" key="7">
    <source>
        <dbReference type="PROSITE" id="PS50885"/>
    </source>
</evidence>
<dbReference type="AlphaFoldDB" id="A0AAU7FBI3"/>
<dbReference type="FunFam" id="1.10.287.950:FF:000001">
    <property type="entry name" value="Methyl-accepting chemotaxis sensory transducer"/>
    <property type="match status" value="1"/>
</dbReference>
<feature type="transmembrane region" description="Helical" evidence="5">
    <location>
        <begin position="315"/>
        <end position="340"/>
    </location>
</feature>
<evidence type="ECO:0000256" key="1">
    <source>
        <dbReference type="ARBA" id="ARBA00004370"/>
    </source>
</evidence>
<keyword evidence="5" id="KW-0472">Membrane</keyword>
<dbReference type="PROSITE" id="PS50885">
    <property type="entry name" value="HAMP"/>
    <property type="match status" value="1"/>
</dbReference>
<dbReference type="PANTHER" id="PTHR32089:SF112">
    <property type="entry name" value="LYSOZYME-LIKE PROTEIN-RELATED"/>
    <property type="match status" value="1"/>
</dbReference>
<dbReference type="SUPFAM" id="SSF58104">
    <property type="entry name" value="Methyl-accepting chemotaxis protein (MCP) signaling domain"/>
    <property type="match status" value="1"/>
</dbReference>
<comment type="similarity">
    <text evidence="3">Belongs to the methyl-accepting chemotaxis (MCP) protein family.</text>
</comment>
<keyword evidence="5" id="KW-0812">Transmembrane</keyword>
<dbReference type="KEGG" id="cmav:ABHF33_06480"/>
<keyword evidence="2 4" id="KW-0807">Transducer</keyword>
<sequence>MHILFAPAIALVAKLRFAQKFILIALILAIPSFYMLGRIISNFNENIEFIEREHAGLQAAITVRSVIDLSQQHRGLSTSYLQGKTDFAAAIEQNEQKLSNQLNSTDTLFTQSSNPTLQKQWQAISPQVAQLASSWKSANPTDNFASHTKTIDLLLGFMEAISHESGLALDSEVDSYYLQAIFFNDLLPVGETVAKARGLGARLASAGSATTAEQLQMGTLAAMIGITPGNIEKKIAHTSNQGAIDNAKKLNQALAAQQNYLQQSFANDTVTVDPAAHFAQLSQTITQINQLSDQILGDVGRSLELRTAAIRQNRLIALGISGAMLLLGSYLLTGAFLSIIQSVKQLRQGAERFAQGDLSQLVQLDVSDELADVSDSFNSMASGLKNIIAQIRSNAGAVSTSAAQLNRNTESVVQASRTQANASGEMAAAMEEMSVSIASVSEHAGSSEEQARSAQNEVDQGQKIMQAVLGEITELASDLETLGGNVDSMKTHSVEIGKIVQVIKEIAEQTNLLALNAAIEAARAGEQGRGFAVVADEVRKLSERTSSSTGEIHQLVATIQKDTEAAAIGMDRARKEMDRGSQRVGEANDALAHIRDSSHAELNAVAEISSAMSEQKAASHLVAQSVERIARMAEDISHSADQNAALSSQLQDSAAQLERLVSQFKLS</sequence>
<dbReference type="CDD" id="cd11386">
    <property type="entry name" value="MCP_signal"/>
    <property type="match status" value="1"/>
</dbReference>
<dbReference type="InterPro" id="IPR004089">
    <property type="entry name" value="MCPsignal_dom"/>
</dbReference>
<dbReference type="GO" id="GO:0007165">
    <property type="term" value="P:signal transduction"/>
    <property type="evidence" value="ECO:0007669"/>
    <property type="project" value="UniProtKB-KW"/>
</dbReference>
<dbReference type="SMART" id="SM00283">
    <property type="entry name" value="MA"/>
    <property type="match status" value="1"/>
</dbReference>
<proteinExistence type="inferred from homology"/>
<dbReference type="SMART" id="SM00304">
    <property type="entry name" value="HAMP"/>
    <property type="match status" value="1"/>
</dbReference>
<organism evidence="8">
    <name type="scientific">Chitinibacter mangrovi</name>
    <dbReference type="NCBI Taxonomy" id="3153927"/>
    <lineage>
        <taxon>Bacteria</taxon>
        <taxon>Pseudomonadati</taxon>
        <taxon>Pseudomonadota</taxon>
        <taxon>Betaproteobacteria</taxon>
        <taxon>Neisseriales</taxon>
        <taxon>Chitinibacteraceae</taxon>
        <taxon>Chitinibacter</taxon>
    </lineage>
</organism>
<evidence type="ECO:0000256" key="5">
    <source>
        <dbReference type="SAM" id="Phobius"/>
    </source>
</evidence>
<evidence type="ECO:0000256" key="3">
    <source>
        <dbReference type="ARBA" id="ARBA00029447"/>
    </source>
</evidence>
<dbReference type="Gene3D" id="1.10.287.950">
    <property type="entry name" value="Methyl-accepting chemotaxis protein"/>
    <property type="match status" value="1"/>
</dbReference>
<evidence type="ECO:0000256" key="4">
    <source>
        <dbReference type="PROSITE-ProRule" id="PRU00284"/>
    </source>
</evidence>
<dbReference type="Pfam" id="PF00015">
    <property type="entry name" value="MCPsignal"/>
    <property type="match status" value="1"/>
</dbReference>
<feature type="domain" description="Methyl-accepting transducer" evidence="6">
    <location>
        <begin position="394"/>
        <end position="630"/>
    </location>
</feature>
<dbReference type="GO" id="GO:0006935">
    <property type="term" value="P:chemotaxis"/>
    <property type="evidence" value="ECO:0007669"/>
    <property type="project" value="UniProtKB-ARBA"/>
</dbReference>
<comment type="subcellular location">
    <subcellularLocation>
        <location evidence="1">Membrane</location>
    </subcellularLocation>
</comment>
<dbReference type="RefSeq" id="WP_348946144.1">
    <property type="nucleotide sequence ID" value="NZ_CP157355.1"/>
</dbReference>
<name>A0AAU7FBI3_9NEIS</name>
<dbReference type="EMBL" id="CP157355">
    <property type="protein sequence ID" value="XBM01907.1"/>
    <property type="molecule type" value="Genomic_DNA"/>
</dbReference>
<reference evidence="8" key="1">
    <citation type="submission" date="2024-05" db="EMBL/GenBank/DDBJ databases">
        <authorList>
            <person name="Yang L."/>
            <person name="Pan L."/>
        </authorList>
    </citation>
    <scope>NUCLEOTIDE SEQUENCE</scope>
    <source>
        <strain evidence="8">FCG-7</strain>
    </source>
</reference>
<dbReference type="Pfam" id="PF00672">
    <property type="entry name" value="HAMP"/>
    <property type="match status" value="1"/>
</dbReference>
<protein>
    <submittedName>
        <fullName evidence="8">Methyl-accepting chemotaxis protein</fullName>
    </submittedName>
</protein>
<dbReference type="InterPro" id="IPR003660">
    <property type="entry name" value="HAMP_dom"/>
</dbReference>